<reference evidence="1 2" key="1">
    <citation type="submission" date="2023-10" db="EMBL/GenBank/DDBJ databases">
        <title>Draft genome sequence of Xylaria bambusicola isolate GMP-LS, the root and basal stem rot pathogen of sugarcane in Indonesia.</title>
        <authorList>
            <person name="Selvaraj P."/>
            <person name="Muralishankar V."/>
            <person name="Muruganantham S."/>
            <person name="Sp S."/>
            <person name="Haryani S."/>
            <person name="Lau K.J.X."/>
            <person name="Naqvi N.I."/>
        </authorList>
    </citation>
    <scope>NUCLEOTIDE SEQUENCE [LARGE SCALE GENOMIC DNA]</scope>
    <source>
        <strain evidence="1">GMP-LS</strain>
    </source>
</reference>
<dbReference type="AlphaFoldDB" id="A0AAN7UEJ7"/>
<name>A0AAN7UEJ7_9PEZI</name>
<evidence type="ECO:0000313" key="2">
    <source>
        <dbReference type="Proteomes" id="UP001305414"/>
    </source>
</evidence>
<evidence type="ECO:0000313" key="1">
    <source>
        <dbReference type="EMBL" id="KAK5626703.1"/>
    </source>
</evidence>
<protein>
    <submittedName>
        <fullName evidence="1">Uncharacterized protein</fullName>
    </submittedName>
</protein>
<proteinExistence type="predicted"/>
<organism evidence="1 2">
    <name type="scientific">Xylaria bambusicola</name>
    <dbReference type="NCBI Taxonomy" id="326684"/>
    <lineage>
        <taxon>Eukaryota</taxon>
        <taxon>Fungi</taxon>
        <taxon>Dikarya</taxon>
        <taxon>Ascomycota</taxon>
        <taxon>Pezizomycotina</taxon>
        <taxon>Sordariomycetes</taxon>
        <taxon>Xylariomycetidae</taxon>
        <taxon>Xylariales</taxon>
        <taxon>Xylariaceae</taxon>
        <taxon>Xylaria</taxon>
    </lineage>
</organism>
<accession>A0AAN7UEJ7</accession>
<gene>
    <name evidence="1" type="ORF">RRF57_002418</name>
</gene>
<dbReference type="EMBL" id="JAWHQM010000004">
    <property type="protein sequence ID" value="KAK5626703.1"/>
    <property type="molecule type" value="Genomic_DNA"/>
</dbReference>
<dbReference type="Proteomes" id="UP001305414">
    <property type="component" value="Unassembled WGS sequence"/>
</dbReference>
<sequence>MEMGPQSTVPCLGEVASWTVHIRLHHGASNNALIALPAFARWSPVARDGGILYSGSSPESSRIMSRAPVAAPRASDSATPMAEASILPIHM</sequence>
<comment type="caution">
    <text evidence="1">The sequence shown here is derived from an EMBL/GenBank/DDBJ whole genome shotgun (WGS) entry which is preliminary data.</text>
</comment>
<keyword evidence="2" id="KW-1185">Reference proteome</keyword>